<dbReference type="InterPro" id="IPR046111">
    <property type="entry name" value="DUF6048"/>
</dbReference>
<protein>
    <recommendedName>
        <fullName evidence="3">Outer membrane protein beta-barrel domain-containing protein</fullName>
    </recommendedName>
</protein>
<dbReference type="EMBL" id="RBCJ01000006">
    <property type="protein sequence ID" value="RKN76759.1"/>
    <property type="molecule type" value="Genomic_DNA"/>
</dbReference>
<organism evidence="1 2">
    <name type="scientific">Ulvibacterium marinum</name>
    <dbReference type="NCBI Taxonomy" id="2419782"/>
    <lineage>
        <taxon>Bacteria</taxon>
        <taxon>Pseudomonadati</taxon>
        <taxon>Bacteroidota</taxon>
        <taxon>Flavobacteriia</taxon>
        <taxon>Flavobacteriales</taxon>
        <taxon>Flavobacteriaceae</taxon>
        <taxon>Ulvibacterium</taxon>
    </lineage>
</organism>
<evidence type="ECO:0008006" key="3">
    <source>
        <dbReference type="Google" id="ProtNLM"/>
    </source>
</evidence>
<dbReference type="OrthoDB" id="1199048at2"/>
<comment type="caution">
    <text evidence="1">The sequence shown here is derived from an EMBL/GenBank/DDBJ whole genome shotgun (WGS) entry which is preliminary data.</text>
</comment>
<reference evidence="1 2" key="1">
    <citation type="submission" date="2018-10" db="EMBL/GenBank/DDBJ databases">
        <title>Ulvibacterium marinum gen. nov., sp. nov., a novel marine bacterium of the family Flavobacteriaceae, isolated from a culture of the green alga Ulva prolifera.</title>
        <authorList>
            <person name="Zhang Z."/>
        </authorList>
    </citation>
    <scope>NUCLEOTIDE SEQUENCE [LARGE SCALE GENOMIC DNA]</scope>
    <source>
        <strain evidence="1 2">CCMM003</strain>
    </source>
</reference>
<dbReference type="AlphaFoldDB" id="A0A3B0BXG6"/>
<dbReference type="Pfam" id="PF19515">
    <property type="entry name" value="DUF6048"/>
    <property type="match status" value="1"/>
</dbReference>
<dbReference type="RefSeq" id="WP_120714106.1">
    <property type="nucleotide sequence ID" value="NZ_RBCJ01000006.1"/>
</dbReference>
<sequence>MSRYFINLFLFLGLVPIIAQQEPIDLQPKDTVVYEQPYGIRVGIDLSRPIVSSFQDNYTGFEIVGDYRLTQKLYLAAELGNENKTRIEELGGIDVPNDAELYDFTTSGSYLKLGVDYNTYENWYGMNNSIFVGGRFAISSFSQTVDSFRFYESNSYWSRDQFAPGSTEAQEFSGRSQSWIEFVFGTKVELFANIYLGGSIRLGFLFSDPNVEPFPNLFIPGFNKVTEGSKFGVGYNYSISYLIPLYKKTKKPEEVEEQETEE</sequence>
<proteinExistence type="predicted"/>
<keyword evidence="2" id="KW-1185">Reference proteome</keyword>
<dbReference type="Proteomes" id="UP000276603">
    <property type="component" value="Unassembled WGS sequence"/>
</dbReference>
<name>A0A3B0BXG6_9FLAO</name>
<evidence type="ECO:0000313" key="2">
    <source>
        <dbReference type="Proteomes" id="UP000276603"/>
    </source>
</evidence>
<evidence type="ECO:0000313" key="1">
    <source>
        <dbReference type="EMBL" id="RKN76759.1"/>
    </source>
</evidence>
<accession>A0A3B0BXG6</accession>
<gene>
    <name evidence="1" type="ORF">D7Z94_23510</name>
</gene>